<protein>
    <recommendedName>
        <fullName evidence="7">Regulator of microtubule dynamics protein 1</fullName>
    </recommendedName>
    <alternativeName>
        <fullName evidence="8">Protein FAM82B</fullName>
    </alternativeName>
</protein>
<gene>
    <name evidence="10" type="ORF">CRYO30217_02945</name>
</gene>
<evidence type="ECO:0000256" key="2">
    <source>
        <dbReference type="ARBA" id="ARBA00011375"/>
    </source>
</evidence>
<dbReference type="KEGG" id="ptan:CRYO30217_02945"/>
<dbReference type="PANTHER" id="PTHR16056">
    <property type="entry name" value="REGULATOR OF MICROTUBULE DYNAMICS PROTEIN"/>
    <property type="match status" value="1"/>
</dbReference>
<dbReference type="AlphaFoldDB" id="A0A916NJE7"/>
<accession>A0A916NJE7</accession>
<evidence type="ECO:0000256" key="8">
    <source>
        <dbReference type="ARBA" id="ARBA00041958"/>
    </source>
</evidence>
<keyword evidence="5" id="KW-0802">TPR repeat</keyword>
<evidence type="ECO:0000313" key="10">
    <source>
        <dbReference type="EMBL" id="CAG5085952.1"/>
    </source>
</evidence>
<keyword evidence="11" id="KW-1185">Reference proteome</keyword>
<evidence type="ECO:0000256" key="1">
    <source>
        <dbReference type="ARBA" id="ARBA00004245"/>
    </source>
</evidence>
<evidence type="ECO:0000313" key="11">
    <source>
        <dbReference type="Proteomes" id="UP000683507"/>
    </source>
</evidence>
<dbReference type="InterPro" id="IPR011990">
    <property type="entry name" value="TPR-like_helical_dom_sf"/>
</dbReference>
<dbReference type="RefSeq" id="WP_258543141.1">
    <property type="nucleotide sequence ID" value="NZ_OU015584.1"/>
</dbReference>
<evidence type="ECO:0000256" key="4">
    <source>
        <dbReference type="ARBA" id="ARBA00022737"/>
    </source>
</evidence>
<comment type="subunit">
    <text evidence="2">Interacts with microtubules.</text>
</comment>
<evidence type="ECO:0000256" key="3">
    <source>
        <dbReference type="ARBA" id="ARBA00022490"/>
    </source>
</evidence>
<keyword evidence="9" id="KW-0732">Signal</keyword>
<sequence>MKSIKLVFLGLAFLMGSMAFGQSESEMWQLAMKYKKEVDNVKLLQVMKKLVEVDGDNQDYLSHLSFAYSKVGANLDDEELKLKYYAKAKEVADKSKKLKSGHAFSHYAYALALARENENAKTKVKIANAKEIKSECDKAISLNPEEAGAYHIMGRWHRTFAGFNNMEKAMVNTFFGGTPKGGTYADALKMFQKAIEIEPWYMLHVYELAMTYYEMDNEEYAKKYVEKAMKLPQDYEDAKLCYKKCEELLNKLR</sequence>
<dbReference type="GO" id="GO:0097431">
    <property type="term" value="C:mitotic spindle pole"/>
    <property type="evidence" value="ECO:0007669"/>
    <property type="project" value="TreeGrafter"/>
</dbReference>
<evidence type="ECO:0000256" key="9">
    <source>
        <dbReference type="SAM" id="SignalP"/>
    </source>
</evidence>
<organism evidence="10 11">
    <name type="scientific">Parvicella tangerina</name>
    <dbReference type="NCBI Taxonomy" id="2829795"/>
    <lineage>
        <taxon>Bacteria</taxon>
        <taxon>Pseudomonadati</taxon>
        <taxon>Bacteroidota</taxon>
        <taxon>Flavobacteriia</taxon>
        <taxon>Flavobacteriales</taxon>
        <taxon>Parvicellaceae</taxon>
        <taxon>Parvicella</taxon>
    </lineage>
</organism>
<evidence type="ECO:0000256" key="5">
    <source>
        <dbReference type="ARBA" id="ARBA00022803"/>
    </source>
</evidence>
<evidence type="ECO:0000256" key="7">
    <source>
        <dbReference type="ARBA" id="ARBA00039966"/>
    </source>
</evidence>
<dbReference type="EMBL" id="OU015584">
    <property type="protein sequence ID" value="CAG5085952.1"/>
    <property type="molecule type" value="Genomic_DNA"/>
</dbReference>
<feature type="signal peptide" evidence="9">
    <location>
        <begin position="1"/>
        <end position="21"/>
    </location>
</feature>
<keyword evidence="6" id="KW-0206">Cytoskeleton</keyword>
<dbReference type="SUPFAM" id="SSF48452">
    <property type="entry name" value="TPR-like"/>
    <property type="match status" value="1"/>
</dbReference>
<dbReference type="InterPro" id="IPR049039">
    <property type="entry name" value="RMD1-3_a_helical_rpt"/>
</dbReference>
<dbReference type="GO" id="GO:0005876">
    <property type="term" value="C:spindle microtubule"/>
    <property type="evidence" value="ECO:0007669"/>
    <property type="project" value="TreeGrafter"/>
</dbReference>
<keyword evidence="4" id="KW-0677">Repeat</keyword>
<dbReference type="GO" id="GO:0008017">
    <property type="term" value="F:microtubule binding"/>
    <property type="evidence" value="ECO:0007669"/>
    <property type="project" value="TreeGrafter"/>
</dbReference>
<dbReference type="PANTHER" id="PTHR16056:SF16">
    <property type="entry name" value="REGULATOR OF MICROTUBULE DYNAMICS PROTEIN 1"/>
    <property type="match status" value="1"/>
</dbReference>
<keyword evidence="3" id="KW-0963">Cytoplasm</keyword>
<dbReference type="Proteomes" id="UP000683507">
    <property type="component" value="Chromosome"/>
</dbReference>
<reference evidence="10" key="1">
    <citation type="submission" date="2021-04" db="EMBL/GenBank/DDBJ databases">
        <authorList>
            <person name="Rodrigo-Torres L."/>
            <person name="Arahal R. D."/>
            <person name="Lucena T."/>
        </authorList>
    </citation>
    <scope>NUCLEOTIDE SEQUENCE</scope>
    <source>
        <strain evidence="10">AS29M-1</strain>
    </source>
</reference>
<dbReference type="Gene3D" id="1.25.40.10">
    <property type="entry name" value="Tetratricopeptide repeat domain"/>
    <property type="match status" value="2"/>
</dbReference>
<comment type="subcellular location">
    <subcellularLocation>
        <location evidence="1">Cytoplasm</location>
        <location evidence="1">Cytoskeleton</location>
    </subcellularLocation>
</comment>
<feature type="chain" id="PRO_5036836331" description="Regulator of microtubule dynamics protein 1" evidence="9">
    <location>
        <begin position="22"/>
        <end position="253"/>
    </location>
</feature>
<evidence type="ECO:0000256" key="6">
    <source>
        <dbReference type="ARBA" id="ARBA00023212"/>
    </source>
</evidence>
<dbReference type="GO" id="GO:0005737">
    <property type="term" value="C:cytoplasm"/>
    <property type="evidence" value="ECO:0007669"/>
    <property type="project" value="TreeGrafter"/>
</dbReference>
<proteinExistence type="predicted"/>
<dbReference type="Pfam" id="PF21033">
    <property type="entry name" value="RMD1-3"/>
    <property type="match status" value="1"/>
</dbReference>
<name>A0A916NJE7_9FLAO</name>